<reference evidence="1 2" key="1">
    <citation type="submission" date="2016-11" db="EMBL/GenBank/DDBJ databases">
        <authorList>
            <person name="Varghese N."/>
            <person name="Submissions S."/>
        </authorList>
    </citation>
    <scope>NUCLEOTIDE SEQUENCE [LARGE SCALE GENOMIC DNA]</scope>
    <source>
        <strain evidence="1 2">DSM 28249</strain>
    </source>
</reference>
<dbReference type="RefSeq" id="WP_149780198.1">
    <property type="nucleotide sequence ID" value="NZ_FRCB01000007.1"/>
</dbReference>
<accession>A0A1M7IQG3</accession>
<dbReference type="Proteomes" id="UP000322545">
    <property type="component" value="Unassembled WGS sequence"/>
</dbReference>
<keyword evidence="2" id="KW-1185">Reference proteome</keyword>
<protein>
    <recommendedName>
        <fullName evidence="3">Phosphoadenosine phosphosulfate reductase</fullName>
    </recommendedName>
</protein>
<evidence type="ECO:0008006" key="3">
    <source>
        <dbReference type="Google" id="ProtNLM"/>
    </source>
</evidence>
<dbReference type="EMBL" id="FRCB01000007">
    <property type="protein sequence ID" value="SHM42873.1"/>
    <property type="molecule type" value="Genomic_DNA"/>
</dbReference>
<organism evidence="1 2">
    <name type="scientific">Roseovarius litoreus</name>
    <dbReference type="NCBI Taxonomy" id="1155722"/>
    <lineage>
        <taxon>Bacteria</taxon>
        <taxon>Pseudomonadati</taxon>
        <taxon>Pseudomonadota</taxon>
        <taxon>Alphaproteobacteria</taxon>
        <taxon>Rhodobacterales</taxon>
        <taxon>Roseobacteraceae</taxon>
        <taxon>Roseovarius</taxon>
    </lineage>
</organism>
<dbReference type="AlphaFoldDB" id="A0A1M7IQG3"/>
<gene>
    <name evidence="1" type="ORF">SAMN05443432_107156</name>
</gene>
<evidence type="ECO:0000313" key="2">
    <source>
        <dbReference type="Proteomes" id="UP000322545"/>
    </source>
</evidence>
<name>A0A1M7IQG3_9RHOB</name>
<sequence length="320" mass="36454">MQDSPNAFDTALTGLEWSPWLEAAEDMVGEDGYVERLGQRHAAIFLEQKPTLLVSFESRQSLAGLSRSEHPMGWSMVRALGWSHLCLLSDGETWFRDRTVYGYFDRLVDDGFFDEFETVIFYGEGACGYAAAAFSVAAPGAKVVALRPQATLDPRISEWDDRYAEMRRVAFDDRYGYAPDMLDAAEQAFVIYDPEIALDAMHAALFTRANVTQFRVRFLGSNLEQALWEMDVLLRILAQASSGKLNRLSLARLFRARRGYLPYLKRVLARLERENRLYLIALWSQAVMREIPGPRFRRAMRNAFAAAETRGLPMPPREID</sequence>
<evidence type="ECO:0000313" key="1">
    <source>
        <dbReference type="EMBL" id="SHM42873.1"/>
    </source>
</evidence>
<proteinExistence type="predicted"/>